<keyword evidence="4" id="KW-1185">Reference proteome</keyword>
<feature type="compositionally biased region" description="Polar residues" evidence="1">
    <location>
        <begin position="192"/>
        <end position="203"/>
    </location>
</feature>
<proteinExistence type="predicted"/>
<evidence type="ECO:0000313" key="4">
    <source>
        <dbReference type="Proteomes" id="UP000245207"/>
    </source>
</evidence>
<dbReference type="OrthoDB" id="1711704at2759"/>
<keyword evidence="2" id="KW-0812">Transmembrane</keyword>
<feature type="region of interest" description="Disordered" evidence="1">
    <location>
        <begin position="120"/>
        <end position="266"/>
    </location>
</feature>
<evidence type="ECO:0000313" key="3">
    <source>
        <dbReference type="EMBL" id="PWA89295.1"/>
    </source>
</evidence>
<feature type="compositionally biased region" description="Basic and acidic residues" evidence="1">
    <location>
        <begin position="131"/>
        <end position="163"/>
    </location>
</feature>
<dbReference type="EMBL" id="PKPP01000733">
    <property type="protein sequence ID" value="PWA89295.1"/>
    <property type="molecule type" value="Genomic_DNA"/>
</dbReference>
<comment type="caution">
    <text evidence="3">The sequence shown here is derived from an EMBL/GenBank/DDBJ whole genome shotgun (WGS) entry which is preliminary data.</text>
</comment>
<evidence type="ECO:0000256" key="1">
    <source>
        <dbReference type="SAM" id="MobiDB-lite"/>
    </source>
</evidence>
<evidence type="ECO:0000256" key="2">
    <source>
        <dbReference type="SAM" id="Phobius"/>
    </source>
</evidence>
<sequence>MDEGSKRKKKKRGKSLIFIKCFHLPSSRNRGKVLASDDNLIYCDANGNCEPEIKKSASSRGRVSRVFKAVLFDTAMKKKMGRKKSSKPLYESENSSPVREYETETIENLFIENDMDIRKEGTFDSENSSPVRDEKPEKIEKSSNEDKSNDAEDKSNEAEKLETGDSASGSSNVIPMSSKENNSNDAKILEMGSSSNDSSNVIPKSSKESNSSDESQVASSSTSSINVDSQILTERKVTARVNSMKKKPPLPSKSRPPAKTNHASDSKCGTLDDATYHWCLLVLLAVFILVVFWMS</sequence>
<dbReference type="Proteomes" id="UP000245207">
    <property type="component" value="Unassembled WGS sequence"/>
</dbReference>
<feature type="compositionally biased region" description="Polar residues" evidence="1">
    <location>
        <begin position="216"/>
        <end position="232"/>
    </location>
</feature>
<name>A0A2U1PU85_ARTAN</name>
<keyword evidence="2" id="KW-1133">Transmembrane helix</keyword>
<keyword evidence="2" id="KW-0472">Membrane</keyword>
<organism evidence="3 4">
    <name type="scientific">Artemisia annua</name>
    <name type="common">Sweet wormwood</name>
    <dbReference type="NCBI Taxonomy" id="35608"/>
    <lineage>
        <taxon>Eukaryota</taxon>
        <taxon>Viridiplantae</taxon>
        <taxon>Streptophyta</taxon>
        <taxon>Embryophyta</taxon>
        <taxon>Tracheophyta</taxon>
        <taxon>Spermatophyta</taxon>
        <taxon>Magnoliopsida</taxon>
        <taxon>eudicotyledons</taxon>
        <taxon>Gunneridae</taxon>
        <taxon>Pentapetalae</taxon>
        <taxon>asterids</taxon>
        <taxon>campanulids</taxon>
        <taxon>Asterales</taxon>
        <taxon>Asteraceae</taxon>
        <taxon>Asteroideae</taxon>
        <taxon>Anthemideae</taxon>
        <taxon>Artemisiinae</taxon>
        <taxon>Artemisia</taxon>
    </lineage>
</organism>
<protein>
    <submittedName>
        <fullName evidence="3">Uncharacterized protein</fullName>
    </submittedName>
</protein>
<accession>A0A2U1PU85</accession>
<dbReference type="AlphaFoldDB" id="A0A2U1PU85"/>
<feature type="compositionally biased region" description="Polar residues" evidence="1">
    <location>
        <begin position="165"/>
        <end position="185"/>
    </location>
</feature>
<feature type="transmembrane region" description="Helical" evidence="2">
    <location>
        <begin position="275"/>
        <end position="294"/>
    </location>
</feature>
<feature type="region of interest" description="Disordered" evidence="1">
    <location>
        <begin position="78"/>
        <end position="107"/>
    </location>
</feature>
<gene>
    <name evidence="3" type="ORF">CTI12_AA034720</name>
</gene>
<reference evidence="3 4" key="1">
    <citation type="journal article" date="2018" name="Mol. Plant">
        <title>The genome of Artemisia annua provides insight into the evolution of Asteraceae family and artemisinin biosynthesis.</title>
        <authorList>
            <person name="Shen Q."/>
            <person name="Zhang L."/>
            <person name="Liao Z."/>
            <person name="Wang S."/>
            <person name="Yan T."/>
            <person name="Shi P."/>
            <person name="Liu M."/>
            <person name="Fu X."/>
            <person name="Pan Q."/>
            <person name="Wang Y."/>
            <person name="Lv Z."/>
            <person name="Lu X."/>
            <person name="Zhang F."/>
            <person name="Jiang W."/>
            <person name="Ma Y."/>
            <person name="Chen M."/>
            <person name="Hao X."/>
            <person name="Li L."/>
            <person name="Tang Y."/>
            <person name="Lv G."/>
            <person name="Zhou Y."/>
            <person name="Sun X."/>
            <person name="Brodelius P.E."/>
            <person name="Rose J.K.C."/>
            <person name="Tang K."/>
        </authorList>
    </citation>
    <scope>NUCLEOTIDE SEQUENCE [LARGE SCALE GENOMIC DNA]</scope>
    <source>
        <strain evidence="4">cv. Huhao1</strain>
        <tissue evidence="3">Leaf</tissue>
    </source>
</reference>